<evidence type="ECO:0000256" key="11">
    <source>
        <dbReference type="ARBA" id="ARBA00023180"/>
    </source>
</evidence>
<keyword evidence="6 12" id="KW-0808">Transferase</keyword>
<dbReference type="InterPro" id="IPR045687">
    <property type="entry name" value="PIGG/GPI7_C"/>
</dbReference>
<feature type="transmembrane region" description="Helical" evidence="12">
    <location>
        <begin position="826"/>
        <end position="851"/>
    </location>
</feature>
<dbReference type="Proteomes" id="UP001590950">
    <property type="component" value="Unassembled WGS sequence"/>
</dbReference>
<dbReference type="Pfam" id="PF01663">
    <property type="entry name" value="Phosphodiest"/>
    <property type="match status" value="1"/>
</dbReference>
<accession>A0ABR3ZWA3</accession>
<keyword evidence="7 12" id="KW-0812">Transmembrane</keyword>
<feature type="transmembrane region" description="Helical" evidence="12">
    <location>
        <begin position="634"/>
        <end position="653"/>
    </location>
</feature>
<comment type="subcellular location">
    <subcellularLocation>
        <location evidence="1 12">Endoplasmic reticulum membrane</location>
        <topology evidence="1 12">Multi-pass membrane protein</topology>
    </subcellularLocation>
</comment>
<evidence type="ECO:0000256" key="5">
    <source>
        <dbReference type="ARBA" id="ARBA00022502"/>
    </source>
</evidence>
<dbReference type="SUPFAM" id="SSF53649">
    <property type="entry name" value="Alkaline phosphatase-like"/>
    <property type="match status" value="1"/>
</dbReference>
<dbReference type="InterPro" id="IPR039527">
    <property type="entry name" value="PIGG/GPI7"/>
</dbReference>
<evidence type="ECO:0000313" key="15">
    <source>
        <dbReference type="Proteomes" id="UP001590950"/>
    </source>
</evidence>
<feature type="transmembrane region" description="Helical" evidence="12">
    <location>
        <begin position="749"/>
        <end position="772"/>
    </location>
</feature>
<dbReference type="InterPro" id="IPR002591">
    <property type="entry name" value="Phosphodiest/P_Trfase"/>
</dbReference>
<evidence type="ECO:0000256" key="2">
    <source>
        <dbReference type="ARBA" id="ARBA00004687"/>
    </source>
</evidence>
<comment type="caution">
    <text evidence="14">The sequence shown here is derived from an EMBL/GenBank/DDBJ whole genome shotgun (WGS) entry which is preliminary data.</text>
</comment>
<dbReference type="CDD" id="cd16024">
    <property type="entry name" value="GPI_EPT_2"/>
    <property type="match status" value="1"/>
</dbReference>
<keyword evidence="5 12" id="KW-0337">GPI-anchor biosynthesis</keyword>
<evidence type="ECO:0000256" key="8">
    <source>
        <dbReference type="ARBA" id="ARBA00022824"/>
    </source>
</evidence>
<feature type="transmembrane region" description="Helical" evidence="12">
    <location>
        <begin position="520"/>
        <end position="537"/>
    </location>
</feature>
<organism evidence="14 15">
    <name type="scientific">Stereocaulon virgatum</name>
    <dbReference type="NCBI Taxonomy" id="373712"/>
    <lineage>
        <taxon>Eukaryota</taxon>
        <taxon>Fungi</taxon>
        <taxon>Dikarya</taxon>
        <taxon>Ascomycota</taxon>
        <taxon>Pezizomycotina</taxon>
        <taxon>Lecanoromycetes</taxon>
        <taxon>OSLEUM clade</taxon>
        <taxon>Lecanoromycetidae</taxon>
        <taxon>Lecanorales</taxon>
        <taxon>Lecanorineae</taxon>
        <taxon>Stereocaulaceae</taxon>
        <taxon>Stereocaulon</taxon>
    </lineage>
</organism>
<dbReference type="EMBL" id="JBEFKJ010000046">
    <property type="protein sequence ID" value="KAL2037023.1"/>
    <property type="molecule type" value="Genomic_DNA"/>
</dbReference>
<reference evidence="14 15" key="1">
    <citation type="submission" date="2024-09" db="EMBL/GenBank/DDBJ databases">
        <title>Rethinking Asexuality: The Enigmatic Case of Functional Sexual Genes in Lepraria (Stereocaulaceae).</title>
        <authorList>
            <person name="Doellman M."/>
            <person name="Sun Y."/>
            <person name="Barcenas-Pena A."/>
            <person name="Lumbsch H.T."/>
            <person name="Grewe F."/>
        </authorList>
    </citation>
    <scope>NUCLEOTIDE SEQUENCE [LARGE SCALE GENOMIC DNA]</scope>
    <source>
        <strain evidence="14 15">Mercado 3170</strain>
    </source>
</reference>
<proteinExistence type="inferred from homology"/>
<keyword evidence="8 12" id="KW-0256">Endoplasmic reticulum</keyword>
<evidence type="ECO:0000313" key="14">
    <source>
        <dbReference type="EMBL" id="KAL2037023.1"/>
    </source>
</evidence>
<evidence type="ECO:0000256" key="1">
    <source>
        <dbReference type="ARBA" id="ARBA00004477"/>
    </source>
</evidence>
<protein>
    <recommendedName>
        <fullName evidence="4 12">GPI ethanolamine phosphate transferase 2</fullName>
    </recommendedName>
</protein>
<keyword evidence="15" id="KW-1185">Reference proteome</keyword>
<evidence type="ECO:0000256" key="12">
    <source>
        <dbReference type="RuleBase" id="RU367106"/>
    </source>
</evidence>
<feature type="transmembrane region" description="Helical" evidence="12">
    <location>
        <begin position="595"/>
        <end position="614"/>
    </location>
</feature>
<keyword evidence="11" id="KW-0325">Glycoprotein</keyword>
<dbReference type="InterPro" id="IPR017850">
    <property type="entry name" value="Alkaline_phosphatase_core_sf"/>
</dbReference>
<evidence type="ECO:0000256" key="7">
    <source>
        <dbReference type="ARBA" id="ARBA00022692"/>
    </source>
</evidence>
<dbReference type="PANTHER" id="PTHR23072:SF0">
    <property type="entry name" value="GPI ETHANOLAMINE PHOSPHATE TRANSFERASE 2"/>
    <property type="match status" value="1"/>
</dbReference>
<feature type="domain" description="GPI ethanolamine phosphate transferase 2 C-terminal" evidence="13">
    <location>
        <begin position="433"/>
        <end position="853"/>
    </location>
</feature>
<dbReference type="PANTHER" id="PTHR23072">
    <property type="entry name" value="PHOSPHATIDYLINOSITOL GLYCAN-RELATED"/>
    <property type="match status" value="1"/>
</dbReference>
<evidence type="ECO:0000259" key="13">
    <source>
        <dbReference type="Pfam" id="PF19316"/>
    </source>
</evidence>
<feature type="transmembrane region" description="Helical" evidence="12">
    <location>
        <begin position="792"/>
        <end position="814"/>
    </location>
</feature>
<feature type="transmembrane region" description="Helical" evidence="12">
    <location>
        <begin position="718"/>
        <end position="737"/>
    </location>
</feature>
<dbReference type="Pfam" id="PF19316">
    <property type="entry name" value="PIGO_PIGG"/>
    <property type="match status" value="1"/>
</dbReference>
<comment type="function">
    <text evidence="12">Ethanolamine phosphate transferase involved in glycosylphosphatidylinositol-anchor biosynthesis. Transfers ethanolamine phosphate to the GPI second mannose.</text>
</comment>
<gene>
    <name evidence="14" type="ORF">N7G274_010308</name>
</gene>
<feature type="transmembrane region" description="Helical" evidence="12">
    <location>
        <begin position="443"/>
        <end position="464"/>
    </location>
</feature>
<feature type="transmembrane region" description="Helical" evidence="12">
    <location>
        <begin position="471"/>
        <end position="490"/>
    </location>
</feature>
<name>A0ABR3ZWA3_9LECA</name>
<evidence type="ECO:0000256" key="3">
    <source>
        <dbReference type="ARBA" id="ARBA00005315"/>
    </source>
</evidence>
<dbReference type="InterPro" id="IPR037674">
    <property type="entry name" value="PIG-G_N"/>
</dbReference>
<comment type="similarity">
    <text evidence="3 12">Belongs to the PIGG/PIGN/PIGO family. PIGG subfamily.</text>
</comment>
<sequence>MLPRFALLLLISANLLIPIAILVFATGFFPYKPFIPGRASFANGKDVRRHVSAPFDKVVFMVVDALRSDFVYSRNSGFNFTQSLIRSGAAMPFTAHATSPTITMPRVKAITTGSIPSFLDVILNFAESDTTSSLANQDTWLSQLNDKPGGKLVMYGDDTWLKLFPDTFSRADGTSSFFVSDFTEVDTNVTRHVPLELRQSDWNGMIMHYLGLDHIGHKSGPRSPHMVPKQTEMDGIVKQIYQSIESENHLQSTLLILCGDHGMNDAGNHGGSSEGETSPALIFLSPKLQTISKSCKCPLTVPESTFGYYKTVEQSDIVPTLAGLLGFPVPLNNLGIFIPEFLDFWSQDVKVSLVYENAQQILDIVRGTFPGLVFDGAAGTDCMLSQSDGEILSCLWSKAASTVNDPGQKDSNTALQALTEFAKRAQDIMSGTASNYDLRKLKIGILLAAVATVASLATAFTVLLNARSTVLWTFSLTIVYGVMMFASSYIEEEHHFWYWGSSGWLGWLFFKQLNIGGFQGLYQGCLVFPLFAILRVIRSWNQTGQKHAGGPDIARTLLPAHNFILWALVLVTYLDVVQRLSRRAIPWASRQLSSAAAFALGIASLGFKIAFTQADAPELLEGLQSLVLVPTEEASLVAQARAVFFSIFILLLLTSSPIIYQKWSYGGKFGDVLRPLHDLFTLFLMTQSRATNIPLFLLLELQFHVLGWLKLLPLELTLTLLLFQYASFFAFGGSNAISSVDLSNAYNGIAGYNVIAVGILTFCGNWAGSLWWTSATALLLSRQWKLWGQHTATLTTFVSSSVLFVMLACTALRTHLFIWTVFSPKFLYSMAWSMGQHICISIGLGSLLFWIGTW</sequence>
<evidence type="ECO:0000256" key="9">
    <source>
        <dbReference type="ARBA" id="ARBA00022989"/>
    </source>
</evidence>
<keyword evidence="10 12" id="KW-0472">Membrane</keyword>
<evidence type="ECO:0000256" key="6">
    <source>
        <dbReference type="ARBA" id="ARBA00022679"/>
    </source>
</evidence>
<evidence type="ECO:0000256" key="10">
    <source>
        <dbReference type="ARBA" id="ARBA00023136"/>
    </source>
</evidence>
<comment type="pathway">
    <text evidence="2 12">Glycolipid biosynthesis; glycosylphosphatidylinositol-anchor biosynthesis.</text>
</comment>
<keyword evidence="9 12" id="KW-1133">Transmembrane helix</keyword>
<dbReference type="Gene3D" id="3.40.720.10">
    <property type="entry name" value="Alkaline Phosphatase, subunit A"/>
    <property type="match status" value="1"/>
</dbReference>
<evidence type="ECO:0000256" key="4">
    <source>
        <dbReference type="ARBA" id="ARBA00020830"/>
    </source>
</evidence>